<keyword evidence="3" id="KW-1185">Reference proteome</keyword>
<name>A0ABU6Q7R9_9FABA</name>
<accession>A0ABU6Q7R9</accession>
<feature type="coiled-coil region" evidence="1">
    <location>
        <begin position="52"/>
        <end position="86"/>
    </location>
</feature>
<evidence type="ECO:0000256" key="1">
    <source>
        <dbReference type="SAM" id="Coils"/>
    </source>
</evidence>
<comment type="caution">
    <text evidence="2">The sequence shown here is derived from an EMBL/GenBank/DDBJ whole genome shotgun (WGS) entry which is preliminary data.</text>
</comment>
<protein>
    <submittedName>
        <fullName evidence="2">Uncharacterized protein</fullName>
    </submittedName>
</protein>
<sequence>MPLTQQKHSLLSSKESNTKDRSLIQVREYYSTDALLELIVEEHENTLLWMDIDTLKNLVNGLAKDKKDLESRVMELCAEKEEIEVDRKYHSKFDKMDPTEVVFDWILVDAVEGDDDHTTA</sequence>
<gene>
    <name evidence="2" type="ORF">PIB30_018349</name>
</gene>
<dbReference type="EMBL" id="JASCZI010000055">
    <property type="protein sequence ID" value="MED6107897.1"/>
    <property type="molecule type" value="Genomic_DNA"/>
</dbReference>
<evidence type="ECO:0000313" key="2">
    <source>
        <dbReference type="EMBL" id="MED6107897.1"/>
    </source>
</evidence>
<dbReference type="Proteomes" id="UP001341840">
    <property type="component" value="Unassembled WGS sequence"/>
</dbReference>
<evidence type="ECO:0000313" key="3">
    <source>
        <dbReference type="Proteomes" id="UP001341840"/>
    </source>
</evidence>
<reference evidence="2 3" key="1">
    <citation type="journal article" date="2023" name="Plants (Basel)">
        <title>Bridging the Gap: Combining Genomics and Transcriptomics Approaches to Understand Stylosanthes scabra, an Orphan Legume from the Brazilian Caatinga.</title>
        <authorList>
            <person name="Ferreira-Neto J.R.C."/>
            <person name="da Silva M.D."/>
            <person name="Binneck E."/>
            <person name="de Melo N.F."/>
            <person name="da Silva R.H."/>
            <person name="de Melo A.L.T.M."/>
            <person name="Pandolfi V."/>
            <person name="Bustamante F.O."/>
            <person name="Brasileiro-Vidal A.C."/>
            <person name="Benko-Iseppon A.M."/>
        </authorList>
    </citation>
    <scope>NUCLEOTIDE SEQUENCE [LARGE SCALE GENOMIC DNA]</scope>
    <source>
        <tissue evidence="2">Leaves</tissue>
    </source>
</reference>
<proteinExistence type="predicted"/>
<organism evidence="2 3">
    <name type="scientific">Stylosanthes scabra</name>
    <dbReference type="NCBI Taxonomy" id="79078"/>
    <lineage>
        <taxon>Eukaryota</taxon>
        <taxon>Viridiplantae</taxon>
        <taxon>Streptophyta</taxon>
        <taxon>Embryophyta</taxon>
        <taxon>Tracheophyta</taxon>
        <taxon>Spermatophyta</taxon>
        <taxon>Magnoliopsida</taxon>
        <taxon>eudicotyledons</taxon>
        <taxon>Gunneridae</taxon>
        <taxon>Pentapetalae</taxon>
        <taxon>rosids</taxon>
        <taxon>fabids</taxon>
        <taxon>Fabales</taxon>
        <taxon>Fabaceae</taxon>
        <taxon>Papilionoideae</taxon>
        <taxon>50 kb inversion clade</taxon>
        <taxon>dalbergioids sensu lato</taxon>
        <taxon>Dalbergieae</taxon>
        <taxon>Pterocarpus clade</taxon>
        <taxon>Stylosanthes</taxon>
    </lineage>
</organism>
<keyword evidence="1" id="KW-0175">Coiled coil</keyword>